<dbReference type="RefSeq" id="WP_155149569.1">
    <property type="nucleotide sequence ID" value="NZ_JACOPQ010000008.1"/>
</dbReference>
<reference evidence="1" key="1">
    <citation type="submission" date="2020-08" db="EMBL/GenBank/DDBJ databases">
        <title>Genome public.</title>
        <authorList>
            <person name="Liu C."/>
            <person name="Sun Q."/>
        </authorList>
    </citation>
    <scope>NUCLEOTIDE SEQUENCE</scope>
    <source>
        <strain evidence="1">NSJ-52</strain>
    </source>
</reference>
<dbReference type="PANTHER" id="PTHR32432:SF3">
    <property type="entry name" value="ETHANOLAMINE UTILIZATION PROTEIN EUTJ"/>
    <property type="match status" value="1"/>
</dbReference>
<dbReference type="Proteomes" id="UP000607645">
    <property type="component" value="Unassembled WGS sequence"/>
</dbReference>
<gene>
    <name evidence="1" type="primary">pilM</name>
    <name evidence="1" type="ORF">H8S62_11020</name>
</gene>
<name>A0A8J6JDL8_9FIRM</name>
<dbReference type="CDD" id="cd24049">
    <property type="entry name" value="ASKHA_NBD_PilM"/>
    <property type="match status" value="1"/>
</dbReference>
<dbReference type="SUPFAM" id="SSF53067">
    <property type="entry name" value="Actin-like ATPase domain"/>
    <property type="match status" value="2"/>
</dbReference>
<keyword evidence="2" id="KW-1185">Reference proteome</keyword>
<dbReference type="Pfam" id="PF11104">
    <property type="entry name" value="PilM_2"/>
    <property type="match status" value="1"/>
</dbReference>
<organism evidence="1 2">
    <name type="scientific">Lawsonibacter faecis</name>
    <dbReference type="NCBI Taxonomy" id="2763052"/>
    <lineage>
        <taxon>Bacteria</taxon>
        <taxon>Bacillati</taxon>
        <taxon>Bacillota</taxon>
        <taxon>Clostridia</taxon>
        <taxon>Eubacteriales</taxon>
        <taxon>Oscillospiraceae</taxon>
        <taxon>Lawsonibacter</taxon>
    </lineage>
</organism>
<dbReference type="AlphaFoldDB" id="A0A8J6JDL8"/>
<accession>A0A8J6JDL8</accession>
<dbReference type="InterPro" id="IPR043129">
    <property type="entry name" value="ATPase_NBD"/>
</dbReference>
<sequence>MKQIPIGIDIGESEIKFALCDAGSIRRLISEPVPEQLVREGKVVSPEAMSSFLRETAARHRISGRCCAVVLPAALAFTRRTVMPAMTVEQLRINLPYEFRDYITQEKDKYFYDYALLNMEYGPDGEPRQMELMAAAAAKSTIREYLEMFRRAGFQMALAAPEEFAYAALIRLYEKRNPKAAGQEHCFIDLGHSAVRVHIYTGARFEVTRVVDRGGAALDAAIADSLNVDEHIARTYKLADHNGCLGLEACQSVYRSIAVEIMRAINFYGYNNPSSALGHAWLCGGGTHNALLLEHLREIIKLELRPIDEMLPPVNADSGLTALCPAAVGITQQ</sequence>
<evidence type="ECO:0000313" key="2">
    <source>
        <dbReference type="Proteomes" id="UP000607645"/>
    </source>
</evidence>
<comment type="caution">
    <text evidence="1">The sequence shown here is derived from an EMBL/GenBank/DDBJ whole genome shotgun (WGS) entry which is preliminary data.</text>
</comment>
<dbReference type="Gene3D" id="3.30.420.40">
    <property type="match status" value="2"/>
</dbReference>
<evidence type="ECO:0000313" key="1">
    <source>
        <dbReference type="EMBL" id="MBC5737536.1"/>
    </source>
</evidence>
<dbReference type="EMBL" id="JACOPQ010000008">
    <property type="protein sequence ID" value="MBC5737536.1"/>
    <property type="molecule type" value="Genomic_DNA"/>
</dbReference>
<protein>
    <submittedName>
        <fullName evidence="1">Pilus assembly protein PilM</fullName>
    </submittedName>
</protein>
<dbReference type="InterPro" id="IPR005883">
    <property type="entry name" value="PilM"/>
</dbReference>
<dbReference type="Gene3D" id="3.30.1490.300">
    <property type="match status" value="1"/>
</dbReference>
<proteinExistence type="predicted"/>
<dbReference type="PANTHER" id="PTHR32432">
    <property type="entry name" value="CELL DIVISION PROTEIN FTSA-RELATED"/>
    <property type="match status" value="1"/>
</dbReference>
<dbReference type="InterPro" id="IPR050696">
    <property type="entry name" value="FtsA/MreB"/>
</dbReference>